<dbReference type="PATRIC" id="fig|1379870.5.peg.4201"/>
<keyword evidence="9" id="KW-0812">Transmembrane</keyword>
<dbReference type="OrthoDB" id="9781621at2"/>
<keyword evidence="4" id="KW-0274">FAD</keyword>
<dbReference type="Pfam" id="PF22366">
    <property type="entry name" value="NDH2_C"/>
    <property type="match status" value="1"/>
</dbReference>
<feature type="transmembrane region" description="Helical" evidence="9">
    <location>
        <begin position="378"/>
        <end position="395"/>
    </location>
</feature>
<dbReference type="InterPro" id="IPR023753">
    <property type="entry name" value="FAD/NAD-binding_dom"/>
</dbReference>
<dbReference type="EMBL" id="CP010429">
    <property type="protein sequence ID" value="AKD56754.1"/>
    <property type="molecule type" value="Genomic_DNA"/>
</dbReference>
<comment type="similarity">
    <text evidence="1">Belongs to the NADH dehydrogenase family.</text>
</comment>
<keyword evidence="9" id="KW-0472">Membrane</keyword>
<evidence type="ECO:0000259" key="11">
    <source>
        <dbReference type="Pfam" id="PF22366"/>
    </source>
</evidence>
<evidence type="ECO:0000256" key="1">
    <source>
        <dbReference type="ARBA" id="ARBA00005272"/>
    </source>
</evidence>
<dbReference type="STRING" id="1379870.SD10_19470"/>
<dbReference type="AlphaFoldDB" id="A0A0E3ZY37"/>
<evidence type="ECO:0000256" key="2">
    <source>
        <dbReference type="ARBA" id="ARBA00012637"/>
    </source>
</evidence>
<dbReference type="InterPro" id="IPR036188">
    <property type="entry name" value="FAD/NAD-bd_sf"/>
</dbReference>
<keyword evidence="3" id="KW-0285">Flavoprotein</keyword>
<evidence type="ECO:0000256" key="9">
    <source>
        <dbReference type="SAM" id="Phobius"/>
    </source>
</evidence>
<dbReference type="InterPro" id="IPR054585">
    <property type="entry name" value="NDH2-like_C"/>
</dbReference>
<keyword evidence="5" id="KW-0809">Transit peptide</keyword>
<dbReference type="RefSeq" id="WP_046576035.1">
    <property type="nucleotide sequence ID" value="NZ_CP010429.1"/>
</dbReference>
<evidence type="ECO:0000313" key="13">
    <source>
        <dbReference type="Proteomes" id="UP000033054"/>
    </source>
</evidence>
<sequence>MNPNIPQTDRKRVVVVGAGFGGLRLARYLSRRKEFQVVLLNKQNYHEFQPLYYQVATAGLEANSILFPLRAVFGNCQNVHIRVTNVTGIRPADKAVDTELGPVTYDYLVMATGADTNFFNQQNIIEKALPMKSVAEAIALRNRMLQNFEDALSVETLDEREGLMDVVVVGGGPTGVELCGTLAEMRKTVLPADYPELDFKMMDIFLIESGGELLGPMSVQSQEHSLAYLQKLGVHVRLNTRVKDFDGRVVTMNDGTSLRTNNLIWAAGVKANPLAGLPPEAIGRGGRVLVNRYSQVQGFTDIFAIGDVALMTEEKWPNGHPQIAQPAIQQGKHLAKNMIRWVRNEQPEEFTYRDLGTMATIGRGLAVVDLPFFKFQGFFAWITWLFVHLMAIVGVKNRLAIFLNWMFNYLTYNNSLRLIIRQKMPKGDMAAMQEKLSDQLEVSKT</sequence>
<evidence type="ECO:0000256" key="4">
    <source>
        <dbReference type="ARBA" id="ARBA00022827"/>
    </source>
</evidence>
<proteinExistence type="inferred from homology"/>
<dbReference type="EC" id="1.6.5.9" evidence="2"/>
<evidence type="ECO:0000256" key="5">
    <source>
        <dbReference type="ARBA" id="ARBA00022946"/>
    </source>
</evidence>
<dbReference type="Proteomes" id="UP000033054">
    <property type="component" value="Chromosome"/>
</dbReference>
<dbReference type="HOGENOM" id="CLU_021377_7_1_10"/>
<dbReference type="PRINTS" id="PR00411">
    <property type="entry name" value="PNDRDTASEI"/>
</dbReference>
<dbReference type="PANTHER" id="PTHR43706:SF47">
    <property type="entry name" value="EXTERNAL NADH-UBIQUINONE OXIDOREDUCTASE 1, MITOCHONDRIAL-RELATED"/>
    <property type="match status" value="1"/>
</dbReference>
<feature type="domain" description="External alternative NADH-ubiquinone oxidoreductase-like C-terminal" evidence="11">
    <location>
        <begin position="355"/>
        <end position="410"/>
    </location>
</feature>
<feature type="domain" description="FAD/NAD(P)-binding" evidence="10">
    <location>
        <begin position="12"/>
        <end position="331"/>
    </location>
</feature>
<keyword evidence="9" id="KW-1133">Transmembrane helix</keyword>
<dbReference type="PANTHER" id="PTHR43706">
    <property type="entry name" value="NADH DEHYDROGENASE"/>
    <property type="match status" value="1"/>
</dbReference>
<dbReference type="SUPFAM" id="SSF51905">
    <property type="entry name" value="FAD/NAD(P)-binding domain"/>
    <property type="match status" value="1"/>
</dbReference>
<gene>
    <name evidence="12" type="ORF">SD10_19470</name>
</gene>
<keyword evidence="7" id="KW-0520">NAD</keyword>
<dbReference type="GO" id="GO:0050136">
    <property type="term" value="F:NADH dehydrogenase (quinone) (non-electrogenic) activity"/>
    <property type="evidence" value="ECO:0007669"/>
    <property type="project" value="UniProtKB-EC"/>
</dbReference>
<keyword evidence="6" id="KW-0560">Oxidoreductase</keyword>
<dbReference type="InterPro" id="IPR045024">
    <property type="entry name" value="NDH-2"/>
</dbReference>
<evidence type="ECO:0000256" key="3">
    <source>
        <dbReference type="ARBA" id="ARBA00022630"/>
    </source>
</evidence>
<organism evidence="12 13">
    <name type="scientific">Spirosoma radiotolerans</name>
    <dbReference type="NCBI Taxonomy" id="1379870"/>
    <lineage>
        <taxon>Bacteria</taxon>
        <taxon>Pseudomonadati</taxon>
        <taxon>Bacteroidota</taxon>
        <taxon>Cytophagia</taxon>
        <taxon>Cytophagales</taxon>
        <taxon>Cytophagaceae</taxon>
        <taxon>Spirosoma</taxon>
    </lineage>
</organism>
<evidence type="ECO:0000313" key="12">
    <source>
        <dbReference type="EMBL" id="AKD56754.1"/>
    </source>
</evidence>
<dbReference type="Gene3D" id="3.50.50.100">
    <property type="match status" value="1"/>
</dbReference>
<dbReference type="PRINTS" id="PR00368">
    <property type="entry name" value="FADPNR"/>
</dbReference>
<evidence type="ECO:0000256" key="6">
    <source>
        <dbReference type="ARBA" id="ARBA00023002"/>
    </source>
</evidence>
<evidence type="ECO:0000256" key="7">
    <source>
        <dbReference type="ARBA" id="ARBA00023027"/>
    </source>
</evidence>
<evidence type="ECO:0000256" key="8">
    <source>
        <dbReference type="ARBA" id="ARBA00047599"/>
    </source>
</evidence>
<comment type="catalytic activity">
    <reaction evidence="8">
        <text>a quinone + NADH + H(+) = a quinol + NAD(+)</text>
        <dbReference type="Rhea" id="RHEA:46160"/>
        <dbReference type="ChEBI" id="CHEBI:15378"/>
        <dbReference type="ChEBI" id="CHEBI:24646"/>
        <dbReference type="ChEBI" id="CHEBI:57540"/>
        <dbReference type="ChEBI" id="CHEBI:57945"/>
        <dbReference type="ChEBI" id="CHEBI:132124"/>
        <dbReference type="EC" id="1.6.5.9"/>
    </reaction>
</comment>
<protein>
    <recommendedName>
        <fullName evidence="2">NADH:ubiquinone reductase (non-electrogenic)</fullName>
        <ecNumber evidence="2">1.6.5.9</ecNumber>
    </recommendedName>
</protein>
<name>A0A0E3ZY37_9BACT</name>
<keyword evidence="13" id="KW-1185">Reference proteome</keyword>
<accession>A0A0E3ZY37</accession>
<reference evidence="12 13" key="1">
    <citation type="journal article" date="2014" name="Curr. Microbiol.">
        <title>Spirosoma radiotolerans sp. nov., a gamma-radiation-resistant bacterium isolated from gamma ray-irradiated soil.</title>
        <authorList>
            <person name="Lee J.J."/>
            <person name="Srinivasan S."/>
            <person name="Lim S."/>
            <person name="Joe M."/>
            <person name="Im S."/>
            <person name="Bae S.I."/>
            <person name="Park K.R."/>
            <person name="Han J.H."/>
            <person name="Park S.H."/>
            <person name="Joo B.M."/>
            <person name="Park S.J."/>
            <person name="Kim M.K."/>
        </authorList>
    </citation>
    <scope>NUCLEOTIDE SEQUENCE [LARGE SCALE GENOMIC DNA]</scope>
    <source>
        <strain evidence="12 13">DG5A</strain>
    </source>
</reference>
<dbReference type="KEGG" id="srd:SD10_19470"/>
<dbReference type="Pfam" id="PF07992">
    <property type="entry name" value="Pyr_redox_2"/>
    <property type="match status" value="1"/>
</dbReference>
<evidence type="ECO:0000259" key="10">
    <source>
        <dbReference type="Pfam" id="PF07992"/>
    </source>
</evidence>